<dbReference type="EMBL" id="CAJSTJ010000129">
    <property type="protein sequence ID" value="CAG7559501.1"/>
    <property type="molecule type" value="Genomic_DNA"/>
</dbReference>
<gene>
    <name evidence="2" type="ORF">FEQUK3_LOCUS5237</name>
</gene>
<feature type="compositionally biased region" description="Basic and acidic residues" evidence="1">
    <location>
        <begin position="207"/>
        <end position="224"/>
    </location>
</feature>
<feature type="region of interest" description="Disordered" evidence="1">
    <location>
        <begin position="109"/>
        <end position="224"/>
    </location>
</feature>
<dbReference type="AlphaFoldDB" id="A0A8J2IQF5"/>
<organism evidence="2 3">
    <name type="scientific">Fusarium equiseti</name>
    <name type="common">Fusarium scirpi</name>
    <dbReference type="NCBI Taxonomy" id="61235"/>
    <lineage>
        <taxon>Eukaryota</taxon>
        <taxon>Fungi</taxon>
        <taxon>Dikarya</taxon>
        <taxon>Ascomycota</taxon>
        <taxon>Pezizomycotina</taxon>
        <taxon>Sordariomycetes</taxon>
        <taxon>Hypocreomycetidae</taxon>
        <taxon>Hypocreales</taxon>
        <taxon>Nectriaceae</taxon>
        <taxon>Fusarium</taxon>
        <taxon>Fusarium incarnatum-equiseti species complex</taxon>
    </lineage>
</organism>
<protein>
    <submittedName>
        <fullName evidence="2">Uncharacterized protein</fullName>
    </submittedName>
</protein>
<proteinExistence type="predicted"/>
<comment type="caution">
    <text evidence="2">The sequence shown here is derived from an EMBL/GenBank/DDBJ whole genome shotgun (WGS) entry which is preliminary data.</text>
</comment>
<accession>A0A8J2IQF5</accession>
<evidence type="ECO:0000256" key="1">
    <source>
        <dbReference type="SAM" id="MobiDB-lite"/>
    </source>
</evidence>
<dbReference type="Proteomes" id="UP000693738">
    <property type="component" value="Unassembled WGS sequence"/>
</dbReference>
<name>A0A8J2IQF5_FUSEQ</name>
<evidence type="ECO:0000313" key="2">
    <source>
        <dbReference type="EMBL" id="CAG7559501.1"/>
    </source>
</evidence>
<reference evidence="2" key="1">
    <citation type="submission" date="2021-05" db="EMBL/GenBank/DDBJ databases">
        <authorList>
            <person name="Khan N."/>
        </authorList>
    </citation>
    <scope>NUCLEOTIDE SEQUENCE</scope>
</reference>
<evidence type="ECO:0000313" key="3">
    <source>
        <dbReference type="Proteomes" id="UP000693738"/>
    </source>
</evidence>
<feature type="compositionally biased region" description="Basic and acidic residues" evidence="1">
    <location>
        <begin position="142"/>
        <end position="160"/>
    </location>
</feature>
<sequence length="224" mass="25089">MSFSPLQQFGYSHLYHHLNPTSPSFTYIAAFETEGYILICTVIWNSMDLTISESPNSPDEVESLVQLSESCQLLEQSAGCLPRDHCLKPKFEELIGDLGADILRMKKGSEGFRQTPPGSASIDTPPVGPNDSSSLSPNIARPKPERRPTPDFFPHVEKEPPLTGFTPQKDSEMQNPGGRKSSRPHSLHGSPSRVEKKRKVALTQGQKDLRNIRKERKERAKMFF</sequence>